<feature type="transmembrane region" description="Helical" evidence="8">
    <location>
        <begin position="469"/>
        <end position="493"/>
    </location>
</feature>
<proteinExistence type="predicted"/>
<comment type="subcellular location">
    <subcellularLocation>
        <location evidence="1">Membrane</location>
        <topology evidence="1">Multi-pass membrane protein</topology>
    </subcellularLocation>
</comment>
<keyword evidence="10" id="KW-1185">Reference proteome</keyword>
<name>A0A9Q5HSD1_SANBA</name>
<keyword evidence="5" id="KW-0406">Ion transport</keyword>
<feature type="compositionally biased region" description="Basic and acidic residues" evidence="7">
    <location>
        <begin position="366"/>
        <end position="375"/>
    </location>
</feature>
<dbReference type="InterPro" id="IPR051143">
    <property type="entry name" value="TrkH_K-transport"/>
</dbReference>
<evidence type="ECO:0000256" key="5">
    <source>
        <dbReference type="ARBA" id="ARBA00023065"/>
    </source>
</evidence>
<dbReference type="GO" id="GO:0030007">
    <property type="term" value="P:intracellular potassium ion homeostasis"/>
    <property type="evidence" value="ECO:0007669"/>
    <property type="project" value="TreeGrafter"/>
</dbReference>
<feature type="compositionally biased region" description="Low complexity" evidence="7">
    <location>
        <begin position="317"/>
        <end position="330"/>
    </location>
</feature>
<protein>
    <recommendedName>
        <fullName evidence="11">Potassium transport protein</fullName>
    </recommendedName>
</protein>
<keyword evidence="4 8" id="KW-1133">Transmembrane helix</keyword>
<evidence type="ECO:0008006" key="11">
    <source>
        <dbReference type="Google" id="ProtNLM"/>
    </source>
</evidence>
<dbReference type="GO" id="GO:1990573">
    <property type="term" value="P:potassium ion import across plasma membrane"/>
    <property type="evidence" value="ECO:0007669"/>
    <property type="project" value="TreeGrafter"/>
</dbReference>
<evidence type="ECO:0000313" key="10">
    <source>
        <dbReference type="Proteomes" id="UP000757232"/>
    </source>
</evidence>
<evidence type="ECO:0000256" key="8">
    <source>
        <dbReference type="SAM" id="Phobius"/>
    </source>
</evidence>
<evidence type="ECO:0000313" key="9">
    <source>
        <dbReference type="EMBL" id="OCB85108.1"/>
    </source>
</evidence>
<evidence type="ECO:0000256" key="1">
    <source>
        <dbReference type="ARBA" id="ARBA00004141"/>
    </source>
</evidence>
<feature type="region of interest" description="Disordered" evidence="7">
    <location>
        <begin position="301"/>
        <end position="331"/>
    </location>
</feature>
<feature type="transmembrane region" description="Helical" evidence="8">
    <location>
        <begin position="733"/>
        <end position="755"/>
    </location>
</feature>
<comment type="caution">
    <text evidence="9">The sequence shown here is derived from an EMBL/GenBank/DDBJ whole genome shotgun (WGS) entry which is preliminary data.</text>
</comment>
<organism evidence="9 10">
    <name type="scientific">Sanghuangporus baumii</name>
    <name type="common">Phellinus baumii</name>
    <dbReference type="NCBI Taxonomy" id="108892"/>
    <lineage>
        <taxon>Eukaryota</taxon>
        <taxon>Fungi</taxon>
        <taxon>Dikarya</taxon>
        <taxon>Basidiomycota</taxon>
        <taxon>Agaricomycotina</taxon>
        <taxon>Agaricomycetes</taxon>
        <taxon>Hymenochaetales</taxon>
        <taxon>Hymenochaetaceae</taxon>
        <taxon>Sanghuangporus</taxon>
    </lineage>
</organism>
<keyword evidence="3 8" id="KW-0812">Transmembrane</keyword>
<dbReference type="AlphaFoldDB" id="A0A9Q5HSD1"/>
<feature type="region of interest" description="Disordered" evidence="7">
    <location>
        <begin position="358"/>
        <end position="379"/>
    </location>
</feature>
<feature type="transmembrane region" description="Helical" evidence="8">
    <location>
        <begin position="74"/>
        <end position="95"/>
    </location>
</feature>
<dbReference type="OrthoDB" id="9999863at2759"/>
<dbReference type="PANTHER" id="PTHR31064:SF30">
    <property type="entry name" value="HIGH-AFFINITY POTASSIUM TRANSPORT PROTEIN-RELATED"/>
    <property type="match status" value="1"/>
</dbReference>
<feature type="compositionally biased region" description="Polar residues" evidence="7">
    <location>
        <begin position="857"/>
        <end position="866"/>
    </location>
</feature>
<feature type="transmembrane region" description="Helical" evidence="8">
    <location>
        <begin position="15"/>
        <end position="36"/>
    </location>
</feature>
<feature type="compositionally biased region" description="Low complexity" evidence="7">
    <location>
        <begin position="263"/>
        <end position="274"/>
    </location>
</feature>
<evidence type="ECO:0000256" key="4">
    <source>
        <dbReference type="ARBA" id="ARBA00022989"/>
    </source>
</evidence>
<feature type="transmembrane region" description="Helical" evidence="8">
    <location>
        <begin position="576"/>
        <end position="596"/>
    </location>
</feature>
<dbReference type="Proteomes" id="UP000757232">
    <property type="component" value="Unassembled WGS sequence"/>
</dbReference>
<dbReference type="GO" id="GO:0140107">
    <property type="term" value="F:high-affinity potassium ion transmembrane transporter activity"/>
    <property type="evidence" value="ECO:0007669"/>
    <property type="project" value="TreeGrafter"/>
</dbReference>
<sequence>MANIWSTVKNHLNFFRVHLLFFTFSPLIFSAIFYAANGRNHISYIDSLFNSVSATTVCGLATVDLSGLTGFQQALLFIQSSLGNPVVVSWVMCYIRRRYFAKRFENIIAAQMAKRKANVERGSGGGSTRRRSVGAGLSRMFSMHEHLSPVLERSSEEHSMVSAEAKEEKKKRFGIFTRRTLKKLRPEMIRRMDDAPKPVGPNGWISEQPVVAPALRPRAASVTVAELQERDSENAPLPPRTMTITDTESISVAGGPGAPILARTGTLPRTPTLPNGATTTMRTGVPLGHTLTVEFKTPDHDLRGRKMSRDRRPSVLANAASQQSGSPAASRRYSIAGDFVHDDRDYAPPGTVPLARRYTTHHSHRSFRESTQDRSTKHRGYGGFPYPTDLLLRLFRFFFPNLERKLVRTVTIPDMQTISTYPNTTTDRSTRQVNYVSFNAIVGRNSQFHLLTEENLEELGGIEYRALTALLWIVACYHFVLQLLAFAIVAPYMSIPRWRSDFNPPNLHRHIPSAWFSVFQVVSAYTNTGLSLVDQSMIPFQTAYPLIFVMVILILAGNTAYPILCFIYLFPSHQTWFLLSVVIILNATDYFFFLILDIGNATMEAIPLGVRFAIGLLQSCAVRAAGFATVSLGNLAPAVQTLFVMMMYVSVYPIAMSVRSTNVYEEKSLGIFDDDNEDNEPNMEGPGSAVWGRYLAWHARRQLAFDMWWIGLALFLLCIIERSKIQNEENYKWFTIFTLIFELISAYGSVGLSLGVAYGNFSFSGALTPLSKLIIIAVMIRGRHRGLPVAIDRAVLLPFEFKKAVGYPEDNEITTITEPDGHKPERILEEIEPEAGVGPGQESEDLNQVRRMVDSPTEGTSIATPRSSHDSRSHQTFPQ</sequence>
<dbReference type="InterPro" id="IPR003445">
    <property type="entry name" value="Cat_transpt"/>
</dbReference>
<keyword evidence="6 8" id="KW-0472">Membrane</keyword>
<dbReference type="EMBL" id="LNZH02000211">
    <property type="protein sequence ID" value="OCB85108.1"/>
    <property type="molecule type" value="Genomic_DNA"/>
</dbReference>
<dbReference type="GO" id="GO:0005886">
    <property type="term" value="C:plasma membrane"/>
    <property type="evidence" value="ECO:0007669"/>
    <property type="project" value="TreeGrafter"/>
</dbReference>
<evidence type="ECO:0000256" key="3">
    <source>
        <dbReference type="ARBA" id="ARBA00022692"/>
    </source>
</evidence>
<feature type="transmembrane region" description="Helical" evidence="8">
    <location>
        <begin position="703"/>
        <end position="721"/>
    </location>
</feature>
<feature type="region of interest" description="Disordered" evidence="7">
    <location>
        <begin position="261"/>
        <end position="284"/>
    </location>
</feature>
<feature type="region of interest" description="Disordered" evidence="7">
    <location>
        <begin position="832"/>
        <end position="879"/>
    </location>
</feature>
<reference evidence="9" key="1">
    <citation type="submission" date="2016-06" db="EMBL/GenBank/DDBJ databases">
        <title>Draft Genome sequence of the fungus Inonotus baumii.</title>
        <authorList>
            <person name="Zhu H."/>
            <person name="Lin W."/>
        </authorList>
    </citation>
    <scope>NUCLEOTIDE SEQUENCE</scope>
    <source>
        <strain evidence="9">821</strain>
    </source>
</reference>
<feature type="transmembrane region" description="Helical" evidence="8">
    <location>
        <begin position="513"/>
        <end position="533"/>
    </location>
</feature>
<dbReference type="Pfam" id="PF02386">
    <property type="entry name" value="TrkH"/>
    <property type="match status" value="1"/>
</dbReference>
<evidence type="ECO:0000256" key="7">
    <source>
        <dbReference type="SAM" id="MobiDB-lite"/>
    </source>
</evidence>
<feature type="transmembrane region" description="Helical" evidence="8">
    <location>
        <begin position="545"/>
        <end position="570"/>
    </location>
</feature>
<evidence type="ECO:0000256" key="6">
    <source>
        <dbReference type="ARBA" id="ARBA00023136"/>
    </source>
</evidence>
<dbReference type="PANTHER" id="PTHR31064">
    <property type="entry name" value="POTASSIUM TRANSPORT PROTEIN DDB_G0292412-RELATED"/>
    <property type="match status" value="1"/>
</dbReference>
<accession>A0A9Q5HSD1</accession>
<gene>
    <name evidence="9" type="ORF">A7U60_g7733</name>
</gene>
<keyword evidence="2" id="KW-0813">Transport</keyword>
<evidence type="ECO:0000256" key="2">
    <source>
        <dbReference type="ARBA" id="ARBA00022448"/>
    </source>
</evidence>